<accession>A0A9P4XPD9</accession>
<dbReference type="PANTHER" id="PTHR12415:SF4">
    <property type="entry name" value="TYROSYL-DNA PHOSPHODIESTERASE DOMAIN-CONTAINING PROTEIN"/>
    <property type="match status" value="1"/>
</dbReference>
<name>A0A9P4XPD9_9HYPO</name>
<dbReference type="PROSITE" id="PS50330">
    <property type="entry name" value="UIM"/>
    <property type="match status" value="1"/>
</dbReference>
<feature type="region of interest" description="Disordered" evidence="4">
    <location>
        <begin position="105"/>
        <end position="173"/>
    </location>
</feature>
<dbReference type="CDD" id="cd09122">
    <property type="entry name" value="PLDc_Tdp1_1"/>
    <property type="match status" value="1"/>
</dbReference>
<dbReference type="GO" id="GO:0005634">
    <property type="term" value="C:nucleus"/>
    <property type="evidence" value="ECO:0007669"/>
    <property type="project" value="InterPro"/>
</dbReference>
<evidence type="ECO:0000256" key="2">
    <source>
        <dbReference type="PIRSR" id="PIRSR610347-2"/>
    </source>
</evidence>
<feature type="binding site" evidence="2">
    <location>
        <position position="507"/>
    </location>
    <ligand>
        <name>substrate</name>
    </ligand>
</feature>
<feature type="region of interest" description="Disordered" evidence="4">
    <location>
        <begin position="31"/>
        <end position="86"/>
    </location>
</feature>
<feature type="active site" description="Nucleophile" evidence="1">
    <location>
        <position position="264"/>
    </location>
</feature>
<gene>
    <name evidence="6" type="ORF">CFAM422_000981</name>
</gene>
<feature type="compositionally biased region" description="Low complexity" evidence="4">
    <location>
        <begin position="150"/>
        <end position="167"/>
    </location>
</feature>
<feature type="compositionally biased region" description="Low complexity" evidence="4">
    <location>
        <begin position="54"/>
        <end position="86"/>
    </location>
</feature>
<protein>
    <submittedName>
        <fullName evidence="6">Tyrosyl-DNA phosphodiesterase 1</fullName>
    </submittedName>
</protein>
<reference evidence="6 7" key="1">
    <citation type="submission" date="2018-06" db="EMBL/GenBank/DDBJ databases">
        <title>Genome analysis of cellulolytic fungus Trichoderma lentiforme CFAM-422.</title>
        <authorList>
            <person name="Steindorff A.S."/>
            <person name="Formighieri E.F."/>
            <person name="Midorikawa G.E.O."/>
            <person name="Tamietti M.S."/>
            <person name="Ramos E.Z."/>
            <person name="Silva A.S."/>
            <person name="Bon E.P.S."/>
            <person name="Mendes T.D."/>
            <person name="Damaso M.C.T."/>
            <person name="Favaro L.C.L."/>
        </authorList>
    </citation>
    <scope>NUCLEOTIDE SEQUENCE [LARGE SCALE GENOMIC DNA]</scope>
    <source>
        <strain evidence="6 7">CFAM-422</strain>
    </source>
</reference>
<evidence type="ECO:0000313" key="6">
    <source>
        <dbReference type="EMBL" id="KAF3076074.1"/>
    </source>
</evidence>
<feature type="active site" description="Proton donor/acceptor" evidence="1">
    <location>
        <position position="505"/>
    </location>
</feature>
<sequence>MAKPEGRVPELADDADDDEALRYAIALSLQDEANSPVVIVDSDDDDDDETKGGSSRSTQQMWSQTQTQTQSSQTQTTQASQSQHQSQFGCLLLDRKAMEQERLNRLAKRQRSPTDDGNDDDDVVEVPPPKKQARTALEPMSKTTSKAKATESVTTSNIISSSTSRSNLPYPNGTVKRTWSRGCPRTGDEITIEEVFQKDQLELAVLSSFQWDEEWMISKLDIRRTKILLLAFAKDEAQKNLMRGNVPSNIKFCFPPMHGPGAMHSKLQLLKFADRLRVVIPTGNLVPYDWGETGVMENMVFLIDLPRLEDPAASPPQTPTGFYTELVYFLQATGVGEKMVASLSNYDFSKTSDIAFVHTIPGSHTGRAAERTGYCGLGASVAALGLANPEPVEIDLCASLGSINRGLVEAIYNACRGDDGIDDYNNSGGASSRSRPARKPAETTSSKELKDRFRIYFPTDQTVARSRGGRNAGGTICVQARWWRSPNFPRELVRDVITRDRLLIHSKVIYVRRVGDGQATRQPPGWAYVGSANLSESAWLTVPAAAVVTAAGGGFLRGRLSRDKSTGGIKMNCRNWECGVIIPVPESKAKTVDKTRASADMAMFAGTVPVPMQVPGPAYASNDQPWLYPGA</sequence>
<evidence type="ECO:0000256" key="3">
    <source>
        <dbReference type="PIRSR" id="PIRSR610347-3"/>
    </source>
</evidence>
<feature type="domain" description="PLD phosphodiesterase" evidence="5">
    <location>
        <begin position="500"/>
        <end position="538"/>
    </location>
</feature>
<comment type="caution">
    <text evidence="6">The sequence shown here is derived from an EMBL/GenBank/DDBJ whole genome shotgun (WGS) entry which is preliminary data.</text>
</comment>
<keyword evidence="7" id="KW-1185">Reference proteome</keyword>
<dbReference type="GO" id="GO:0003690">
    <property type="term" value="F:double-stranded DNA binding"/>
    <property type="evidence" value="ECO:0007669"/>
    <property type="project" value="TreeGrafter"/>
</dbReference>
<evidence type="ECO:0000256" key="1">
    <source>
        <dbReference type="PIRSR" id="PIRSR610347-1"/>
    </source>
</evidence>
<dbReference type="GO" id="GO:0003697">
    <property type="term" value="F:single-stranded DNA binding"/>
    <property type="evidence" value="ECO:0007669"/>
    <property type="project" value="TreeGrafter"/>
</dbReference>
<dbReference type="PANTHER" id="PTHR12415">
    <property type="entry name" value="TYROSYL-DNA PHOSPHODIESTERASE 1"/>
    <property type="match status" value="1"/>
</dbReference>
<dbReference type="InterPro" id="IPR003903">
    <property type="entry name" value="UIM_dom"/>
</dbReference>
<dbReference type="InterPro" id="IPR001736">
    <property type="entry name" value="PLipase_D/transphosphatidylase"/>
</dbReference>
<organism evidence="6 7">
    <name type="scientific">Trichoderma lentiforme</name>
    <dbReference type="NCBI Taxonomy" id="1567552"/>
    <lineage>
        <taxon>Eukaryota</taxon>
        <taxon>Fungi</taxon>
        <taxon>Dikarya</taxon>
        <taxon>Ascomycota</taxon>
        <taxon>Pezizomycotina</taxon>
        <taxon>Sordariomycetes</taxon>
        <taxon>Hypocreomycetidae</taxon>
        <taxon>Hypocreales</taxon>
        <taxon>Hypocreaceae</taxon>
        <taxon>Trichoderma</taxon>
    </lineage>
</organism>
<feature type="binding site" evidence="2">
    <location>
        <position position="266"/>
    </location>
    <ligand>
        <name>substrate</name>
    </ligand>
</feature>
<proteinExistence type="predicted"/>
<feature type="region of interest" description="Disordered" evidence="4">
    <location>
        <begin position="426"/>
        <end position="446"/>
    </location>
</feature>
<dbReference type="InterPro" id="IPR010347">
    <property type="entry name" value="Tdp1"/>
</dbReference>
<dbReference type="Proteomes" id="UP000801864">
    <property type="component" value="Unassembled WGS sequence"/>
</dbReference>
<dbReference type="EMBL" id="QLNT01000002">
    <property type="protein sequence ID" value="KAF3076074.1"/>
    <property type="molecule type" value="Genomic_DNA"/>
</dbReference>
<evidence type="ECO:0000313" key="7">
    <source>
        <dbReference type="Proteomes" id="UP000801864"/>
    </source>
</evidence>
<evidence type="ECO:0000259" key="5">
    <source>
        <dbReference type="PROSITE" id="PS50035"/>
    </source>
</evidence>
<dbReference type="Gene3D" id="3.30.870.10">
    <property type="entry name" value="Endonuclease Chain A"/>
    <property type="match status" value="2"/>
</dbReference>
<dbReference type="AlphaFoldDB" id="A0A9P4XPD9"/>
<dbReference type="PROSITE" id="PS50035">
    <property type="entry name" value="PLD"/>
    <property type="match status" value="1"/>
</dbReference>
<evidence type="ECO:0000256" key="4">
    <source>
        <dbReference type="SAM" id="MobiDB-lite"/>
    </source>
</evidence>
<dbReference type="Pfam" id="PF06087">
    <property type="entry name" value="Tyr-DNA_phospho"/>
    <property type="match status" value="1"/>
</dbReference>
<dbReference type="GO" id="GO:0006281">
    <property type="term" value="P:DNA repair"/>
    <property type="evidence" value="ECO:0007669"/>
    <property type="project" value="InterPro"/>
</dbReference>
<feature type="site" description="Interaction with DNA" evidence="3">
    <location>
        <position position="535"/>
    </location>
</feature>
<dbReference type="GO" id="GO:0017005">
    <property type="term" value="F:3'-tyrosyl-DNA phosphodiesterase activity"/>
    <property type="evidence" value="ECO:0007669"/>
    <property type="project" value="TreeGrafter"/>
</dbReference>
<dbReference type="SUPFAM" id="SSF56024">
    <property type="entry name" value="Phospholipase D/nuclease"/>
    <property type="match status" value="2"/>
</dbReference>